<sequence length="918" mass="101114">MNGLATRKAYGFEPEASAPLQDVMPTGRAMVNGYRQEVIDGFEPERPRYNPLNADRPQSSPLVDLKDPIQVHLLTETALSDSREWVILSQEEVDDLKKQCQSLAQRIEQTRANLAIQSKYRDAAISMAKLYSPGKRRSILSNRNSGGAGDAGREAEAERLACERRCEELASELFMLEKRMMEPQRRLFQHTAGILQLTHKGSSRNKAAGQTAANGQLINGIPGSPESMYTSSNGRDSLEIVPGGNGLFDDRSLYLPVDQLDQSAARSKANTIEIPQKSPVRKETRELREESDRLRDTNMRLQLECDQLRAAHDSISLELAALQRESSERLESVADAERQLEDSNNRLREIIIRFNPAKNGAYEAPPVGGGSEPGDELATQIKYLADGVATAQQEQELAAASVAKQADLGAALIQYEKRTAAVNDLVQRILTPFEGTSLPPIPSVTGVGSGMGLNAQLSWLEDAFPVIEPEVTRAIEASSASATDRQAVQQVDAILMGLWDIIRSGFAELQRKQEERKASRAQMGLSTDDEDDEDDLLGDGSPIRADEPYSQQAFSTTVQWLYTQTTKLREQKSVLQRQIKQQRELNSKSDAERDRELQDKASELDSVAAALQNKTVELQQARKVAEETQDKLAHALLDLSEAQQNYANKDNEASAAVKSAEKQLAERTAQLSALQSRSSELQAALTTSEASIADLTARLKQASDAQEAATANAEQAAKDVQTKDQELERLNAMVVELKTEATIAKAELDGAYGSRAQRAADVAALAKSSEQSELQIQFDNMKKELASTLKEYEDLTKDTIAAEREKLDLESQLDDAQAAKTALETEMRATCTKLEAEIAALKEELDAEKLKVAPTSGGGTTRAGASMLSEQFRATMKEERKKFQEEMRNEQMQRRKLEEEIRALKRAAGPGKSPLSPR</sequence>
<dbReference type="AlphaFoldDB" id="A0A162MUG7"/>
<feature type="region of interest" description="Disordered" evidence="2">
    <location>
        <begin position="876"/>
        <end position="895"/>
    </location>
</feature>
<dbReference type="InterPro" id="IPR029191">
    <property type="entry name" value="Uds1"/>
</dbReference>
<accession>A0A162MUG7</accession>
<protein>
    <submittedName>
        <fullName evidence="5">Involucrin repeat protein</fullName>
    </submittedName>
</protein>
<feature type="region of interest" description="Disordered" evidence="2">
    <location>
        <begin position="580"/>
        <end position="600"/>
    </location>
</feature>
<feature type="coiled-coil region" evidence="1">
    <location>
        <begin position="86"/>
        <end position="113"/>
    </location>
</feature>
<dbReference type="Proteomes" id="UP000076874">
    <property type="component" value="Unassembled WGS sequence"/>
</dbReference>
<organism evidence="5 6">
    <name type="scientific">Niveomyces insectorum RCEF 264</name>
    <dbReference type="NCBI Taxonomy" id="1081102"/>
    <lineage>
        <taxon>Eukaryota</taxon>
        <taxon>Fungi</taxon>
        <taxon>Dikarya</taxon>
        <taxon>Ascomycota</taxon>
        <taxon>Pezizomycotina</taxon>
        <taxon>Sordariomycetes</taxon>
        <taxon>Hypocreomycetidae</taxon>
        <taxon>Hypocreales</taxon>
        <taxon>Cordycipitaceae</taxon>
        <taxon>Niveomyces</taxon>
    </lineage>
</organism>
<evidence type="ECO:0000256" key="2">
    <source>
        <dbReference type="SAM" id="MobiDB-lite"/>
    </source>
</evidence>
<feature type="domain" description="DUF7801" evidence="4">
    <location>
        <begin position="713"/>
        <end position="767"/>
    </location>
</feature>
<evidence type="ECO:0000256" key="1">
    <source>
        <dbReference type="SAM" id="Coils"/>
    </source>
</evidence>
<dbReference type="OrthoDB" id="5569911at2759"/>
<evidence type="ECO:0000259" key="4">
    <source>
        <dbReference type="Pfam" id="PF25078"/>
    </source>
</evidence>
<dbReference type="EMBL" id="AZHD01000002">
    <property type="protein sequence ID" value="OAA67140.1"/>
    <property type="molecule type" value="Genomic_DNA"/>
</dbReference>
<keyword evidence="6" id="KW-1185">Reference proteome</keyword>
<feature type="compositionally biased region" description="Basic and acidic residues" evidence="2">
    <location>
        <begin position="581"/>
        <end position="600"/>
    </location>
</feature>
<comment type="caution">
    <text evidence="5">The sequence shown here is derived from an EMBL/GenBank/DDBJ whole genome shotgun (WGS) entry which is preliminary data.</text>
</comment>
<dbReference type="GO" id="GO:0005200">
    <property type="term" value="F:structural constituent of cytoskeleton"/>
    <property type="evidence" value="ECO:0007669"/>
    <property type="project" value="TreeGrafter"/>
</dbReference>
<keyword evidence="1" id="KW-0175">Coiled coil</keyword>
<feature type="compositionally biased region" description="Acidic residues" evidence="2">
    <location>
        <begin position="527"/>
        <end position="537"/>
    </location>
</feature>
<evidence type="ECO:0000313" key="6">
    <source>
        <dbReference type="Proteomes" id="UP000076874"/>
    </source>
</evidence>
<dbReference type="InterPro" id="IPR056703">
    <property type="entry name" value="DUF7801"/>
</dbReference>
<evidence type="ECO:0000313" key="5">
    <source>
        <dbReference type="EMBL" id="OAA67140.1"/>
    </source>
</evidence>
<feature type="domain" description="Up-regulated during septation protein 1" evidence="3">
    <location>
        <begin position="71"/>
        <end position="198"/>
    </location>
</feature>
<dbReference type="Pfam" id="PF15456">
    <property type="entry name" value="Uds1"/>
    <property type="match status" value="1"/>
</dbReference>
<dbReference type="STRING" id="1081102.A0A162MUG7"/>
<dbReference type="PANTHER" id="PTHR47357">
    <property type="entry name" value="COP1-INTERACTIVE PROTEIN 1"/>
    <property type="match status" value="1"/>
</dbReference>
<dbReference type="PANTHER" id="PTHR47357:SF1">
    <property type="entry name" value="SPINDLE POLE BODY COMPONENT 110"/>
    <property type="match status" value="1"/>
</dbReference>
<evidence type="ECO:0000259" key="3">
    <source>
        <dbReference type="Pfam" id="PF15456"/>
    </source>
</evidence>
<gene>
    <name evidence="5" type="ORF">SPI_01716</name>
</gene>
<reference evidence="5 6" key="1">
    <citation type="journal article" date="2016" name="Genome Biol. Evol.">
        <title>Divergent and convergent evolution of fungal pathogenicity.</title>
        <authorList>
            <person name="Shang Y."/>
            <person name="Xiao G."/>
            <person name="Zheng P."/>
            <person name="Cen K."/>
            <person name="Zhan S."/>
            <person name="Wang C."/>
        </authorList>
    </citation>
    <scope>NUCLEOTIDE SEQUENCE [LARGE SCALE GENOMIC DNA]</scope>
    <source>
        <strain evidence="5 6">RCEF 264</strain>
    </source>
</reference>
<feature type="coiled-coil region" evidence="1">
    <location>
        <begin position="280"/>
        <end position="353"/>
    </location>
</feature>
<proteinExistence type="predicted"/>
<dbReference type="Pfam" id="PF25078">
    <property type="entry name" value="DUF7801"/>
    <property type="match status" value="1"/>
</dbReference>
<dbReference type="GO" id="GO:0005856">
    <property type="term" value="C:cytoskeleton"/>
    <property type="evidence" value="ECO:0007669"/>
    <property type="project" value="TreeGrafter"/>
</dbReference>
<name>A0A162MUG7_9HYPO</name>
<feature type="region of interest" description="Disordered" evidence="2">
    <location>
        <begin position="513"/>
        <end position="549"/>
    </location>
</feature>